<dbReference type="Gene3D" id="2.60.40.1180">
    <property type="entry name" value="Golgi alpha-mannosidase II"/>
    <property type="match status" value="1"/>
</dbReference>
<dbReference type="Gene3D" id="2.60.40.10">
    <property type="entry name" value="Immunoglobulins"/>
    <property type="match status" value="1"/>
</dbReference>
<dbReference type="InterPro" id="IPR017853">
    <property type="entry name" value="GH"/>
</dbReference>
<dbReference type="InterPro" id="IPR014756">
    <property type="entry name" value="Ig_E-set"/>
</dbReference>
<evidence type="ECO:0000313" key="6">
    <source>
        <dbReference type="EMBL" id="SUS06470.1"/>
    </source>
</evidence>
<dbReference type="InterPro" id="IPR013783">
    <property type="entry name" value="Ig-like_fold"/>
</dbReference>
<dbReference type="PANTHER" id="PTHR43002">
    <property type="entry name" value="GLYCOGEN DEBRANCHING ENZYME"/>
    <property type="match status" value="1"/>
</dbReference>
<evidence type="ECO:0000256" key="4">
    <source>
        <dbReference type="SAM" id="MobiDB-lite"/>
    </source>
</evidence>
<evidence type="ECO:0000256" key="2">
    <source>
        <dbReference type="ARBA" id="ARBA00022801"/>
    </source>
</evidence>
<comment type="similarity">
    <text evidence="1">Belongs to the glycosyl hydrolase 13 family.</text>
</comment>
<sequence length="710" mass="80106">MSDKLRVWPGSPYPRGATWDGKGVNFAVFSHSAERVEVCLFSGRGGRETARITLPEYTDEVWHGYLPDLRPGQLYGYRCYGPYDPARGHRFNPNKLLLDPYAKAIVGDLAWTDAHFGYRIGAGTVDLSFSRRDSARWMPKCQVVDGPFDWEGDDHPRHPWHDTIIYEAHVRGMTMRHPDVPDAIKGTFAGLAHPAVVRHLQDLGVTAIELLPIHAFLQDRHLIERGLSNYWGYNTLGFFAVEPRYLASRNRDEFKSFVKTYHAAGLEVILDVVYNHTAEGNQCGPTLSFRGIDNSSYYRLVADNPRYYMDFTGCGNAFNLHHPRVLQLVVDSLRYWVEEMHVDGFRFDLATTLAREAHGGFDPHCGFLDAVRQDPVLARAKLIAEPWDVGDGGYRVGGFPPGWAEWNDRYRDTVRRFWKGDQGGVADLATRITGSSDIFDTHGRRPWSSVNFVTAHDGFTLADLLSYNEKHNSQNGEENRDGTNDNNSWNCGAEGPTDDQEILKLRAKQSRNLITTLLLSQGLPMFLGGDEIGRSQHGNNNAYCQDNEISWFEWPGADDPRQSQLAFVRRLMQLRRDHIVFRRHRFFHARAIPGTDIRDITWLRPDGAEMTPDDWACSERSALGFLLRGEAGEYHVTAEGEPQPDDSFLVLLNASHAAIDWTVPGIEVGAAWIGIVNTDEEDGFGSEHRHEDGTPLVVPARSAIVMIRSS</sequence>
<dbReference type="Pfam" id="PF00128">
    <property type="entry name" value="Alpha-amylase"/>
    <property type="match status" value="1"/>
</dbReference>
<dbReference type="GO" id="GO:0005980">
    <property type="term" value="P:glycogen catabolic process"/>
    <property type="evidence" value="ECO:0007669"/>
    <property type="project" value="InterPro"/>
</dbReference>
<dbReference type="AlphaFoldDB" id="A0A380TDB6"/>
<accession>A0A380TDB6</accession>
<evidence type="ECO:0000256" key="3">
    <source>
        <dbReference type="ARBA" id="ARBA00023295"/>
    </source>
</evidence>
<dbReference type="InterPro" id="IPR044505">
    <property type="entry name" value="GlgX_Isoamylase_N_E_set"/>
</dbReference>
<dbReference type="EMBL" id="UIDG01000209">
    <property type="protein sequence ID" value="SUS06470.1"/>
    <property type="molecule type" value="Genomic_DNA"/>
</dbReference>
<dbReference type="SUPFAM" id="SSF81296">
    <property type="entry name" value="E set domains"/>
    <property type="match status" value="1"/>
</dbReference>
<name>A0A380TDB6_9ZZZZ</name>
<evidence type="ECO:0000259" key="5">
    <source>
        <dbReference type="SMART" id="SM00642"/>
    </source>
</evidence>
<dbReference type="SUPFAM" id="SSF51445">
    <property type="entry name" value="(Trans)glycosidases"/>
    <property type="match status" value="1"/>
</dbReference>
<dbReference type="InterPro" id="IPR006047">
    <property type="entry name" value="GH13_cat_dom"/>
</dbReference>
<dbReference type="SUPFAM" id="SSF51011">
    <property type="entry name" value="Glycosyl hydrolase domain"/>
    <property type="match status" value="1"/>
</dbReference>
<gene>
    <name evidence="6" type="primary">glgX</name>
    <name evidence="6" type="ORF">DF3PB_2870002</name>
</gene>
<dbReference type="InterPro" id="IPR004193">
    <property type="entry name" value="Glyco_hydro_13_N"/>
</dbReference>
<dbReference type="CDD" id="cd02856">
    <property type="entry name" value="E_set_GDE_Isoamylase_N"/>
    <property type="match status" value="1"/>
</dbReference>
<feature type="domain" description="Glycosyl hydrolase family 13 catalytic" evidence="5">
    <location>
        <begin position="163"/>
        <end position="575"/>
    </location>
</feature>
<dbReference type="Pfam" id="PF02922">
    <property type="entry name" value="CBM_48"/>
    <property type="match status" value="1"/>
</dbReference>
<dbReference type="GO" id="GO:0004135">
    <property type="term" value="F:amylo-alpha-1,6-glucosidase activity"/>
    <property type="evidence" value="ECO:0007669"/>
    <property type="project" value="InterPro"/>
</dbReference>
<dbReference type="CDD" id="cd11326">
    <property type="entry name" value="AmyAc_Glg_debranch"/>
    <property type="match status" value="1"/>
</dbReference>
<keyword evidence="3 6" id="KW-0326">Glycosidase</keyword>
<organism evidence="6">
    <name type="scientific">metagenome</name>
    <dbReference type="NCBI Taxonomy" id="256318"/>
    <lineage>
        <taxon>unclassified sequences</taxon>
        <taxon>metagenomes</taxon>
    </lineage>
</organism>
<dbReference type="InterPro" id="IPR013780">
    <property type="entry name" value="Glyco_hydro_b"/>
</dbReference>
<feature type="region of interest" description="Disordered" evidence="4">
    <location>
        <begin position="471"/>
        <end position="495"/>
    </location>
</feature>
<dbReference type="EC" id="3.2.1.-" evidence="6"/>
<dbReference type="SMART" id="SM00642">
    <property type="entry name" value="Aamy"/>
    <property type="match status" value="1"/>
</dbReference>
<dbReference type="InterPro" id="IPR011837">
    <property type="entry name" value="Glycogen_debranch_GlgX"/>
</dbReference>
<proteinExistence type="inferred from homology"/>
<keyword evidence="2 6" id="KW-0378">Hydrolase</keyword>
<feature type="compositionally biased region" description="Basic and acidic residues" evidence="4">
    <location>
        <begin position="471"/>
        <end position="483"/>
    </location>
</feature>
<evidence type="ECO:0000256" key="1">
    <source>
        <dbReference type="ARBA" id="ARBA00008061"/>
    </source>
</evidence>
<protein>
    <submittedName>
        <fullName evidence="6">Glycogen operon protein GlgX homolog</fullName>
        <ecNumber evidence="6">3.2.1.-</ecNumber>
    </submittedName>
</protein>
<dbReference type="Gene3D" id="3.20.20.80">
    <property type="entry name" value="Glycosidases"/>
    <property type="match status" value="1"/>
</dbReference>
<reference evidence="6" key="1">
    <citation type="submission" date="2018-07" db="EMBL/GenBank/DDBJ databases">
        <authorList>
            <person name="Quirk P.G."/>
            <person name="Krulwich T.A."/>
        </authorList>
    </citation>
    <scope>NUCLEOTIDE SEQUENCE</scope>
</reference>
<dbReference type="NCBIfam" id="TIGR02100">
    <property type="entry name" value="glgX_debranch"/>
    <property type="match status" value="1"/>
</dbReference>